<evidence type="ECO:0000313" key="10">
    <source>
        <dbReference type="Proteomes" id="UP000593575"/>
    </source>
</evidence>
<dbReference type="InterPro" id="IPR044810">
    <property type="entry name" value="WRKY_plant"/>
</dbReference>
<comment type="caution">
    <text evidence="9">The sequence shown here is derived from an EMBL/GenBank/DDBJ whole genome shotgun (WGS) entry which is preliminary data.</text>
</comment>
<dbReference type="GO" id="GO:0043565">
    <property type="term" value="F:sequence-specific DNA binding"/>
    <property type="evidence" value="ECO:0007669"/>
    <property type="project" value="InterPro"/>
</dbReference>
<evidence type="ECO:0000313" key="9">
    <source>
        <dbReference type="EMBL" id="MBA0821077.1"/>
    </source>
</evidence>
<evidence type="ECO:0000256" key="7">
    <source>
        <dbReference type="SAM" id="MobiDB-lite"/>
    </source>
</evidence>
<keyword evidence="3" id="KW-0238">DNA-binding</keyword>
<evidence type="ECO:0000256" key="1">
    <source>
        <dbReference type="ARBA" id="ARBA00004123"/>
    </source>
</evidence>
<gene>
    <name evidence="9" type="ORF">Goarm_017955</name>
</gene>
<evidence type="ECO:0000256" key="3">
    <source>
        <dbReference type="ARBA" id="ARBA00023125"/>
    </source>
</evidence>
<evidence type="ECO:0000259" key="8">
    <source>
        <dbReference type="PROSITE" id="PS50811"/>
    </source>
</evidence>
<accession>A0A7J9IG29</accession>
<feature type="domain" description="WRKY" evidence="8">
    <location>
        <begin position="121"/>
        <end position="187"/>
    </location>
</feature>
<organism evidence="9 10">
    <name type="scientific">Gossypium armourianum</name>
    <dbReference type="NCBI Taxonomy" id="34283"/>
    <lineage>
        <taxon>Eukaryota</taxon>
        <taxon>Viridiplantae</taxon>
        <taxon>Streptophyta</taxon>
        <taxon>Embryophyta</taxon>
        <taxon>Tracheophyta</taxon>
        <taxon>Spermatophyta</taxon>
        <taxon>Magnoliopsida</taxon>
        <taxon>eudicotyledons</taxon>
        <taxon>Gunneridae</taxon>
        <taxon>Pentapetalae</taxon>
        <taxon>rosids</taxon>
        <taxon>malvids</taxon>
        <taxon>Malvales</taxon>
        <taxon>Malvaceae</taxon>
        <taxon>Malvoideae</taxon>
        <taxon>Gossypium</taxon>
    </lineage>
</organism>
<proteinExistence type="predicted"/>
<name>A0A7J9IG29_9ROSI</name>
<dbReference type="Pfam" id="PF03106">
    <property type="entry name" value="WRKY"/>
    <property type="match status" value="1"/>
</dbReference>
<dbReference type="Gene3D" id="2.20.25.80">
    <property type="entry name" value="WRKY domain"/>
    <property type="match status" value="1"/>
</dbReference>
<dbReference type="InterPro" id="IPR036576">
    <property type="entry name" value="WRKY_dom_sf"/>
</dbReference>
<dbReference type="GO" id="GO:0005634">
    <property type="term" value="C:nucleus"/>
    <property type="evidence" value="ECO:0007669"/>
    <property type="project" value="UniProtKB-SubCell"/>
</dbReference>
<evidence type="ECO:0000256" key="5">
    <source>
        <dbReference type="ARBA" id="ARBA00023242"/>
    </source>
</evidence>
<feature type="region of interest" description="Disordered" evidence="7">
    <location>
        <begin position="229"/>
        <end position="254"/>
    </location>
</feature>
<evidence type="ECO:0000256" key="4">
    <source>
        <dbReference type="ARBA" id="ARBA00023163"/>
    </source>
</evidence>
<keyword evidence="5" id="KW-0539">Nucleus</keyword>
<comment type="subcellular location">
    <subcellularLocation>
        <location evidence="1">Nucleus</location>
    </subcellularLocation>
</comment>
<dbReference type="EMBL" id="JABFAE010000001">
    <property type="protein sequence ID" value="MBA0821077.1"/>
    <property type="molecule type" value="Genomic_DNA"/>
</dbReference>
<protein>
    <recommendedName>
        <fullName evidence="8">WRKY domain-containing protein</fullName>
    </recommendedName>
</protein>
<dbReference type="AlphaFoldDB" id="A0A7J9IG29"/>
<dbReference type="SUPFAM" id="SSF118290">
    <property type="entry name" value="WRKY DNA-binding domain"/>
    <property type="match status" value="1"/>
</dbReference>
<keyword evidence="4" id="KW-0804">Transcription</keyword>
<keyword evidence="6" id="KW-0175">Coiled coil</keyword>
<keyword evidence="2" id="KW-0805">Transcription regulation</keyword>
<dbReference type="PANTHER" id="PTHR31429:SF38">
    <property type="entry name" value="WRKY TRANSCRIPTION FACTOR 40-RELATED"/>
    <property type="match status" value="1"/>
</dbReference>
<sequence length="290" mass="32153">MKEADKASNLGAEDQIPFRQPTFMDVPSSVKDKVEGVEAELEQLQKENAALRLMLQVMSNKYKMLSEAYFRESNSQVPTICRGLTRFDLCEDQHSHKNILIPQLQLAANSSQVFVETDPRDESHIVKDGFQWRKYGQKVTKNNPFPRAYFRCSMAPGCPVKKKVQRCMEDKNFLMATYEGRHNHEVNPSIGQSLSSPTTSATTSISGFPNSVLDNPLRSAITLDLNLSSENSSGSGNGNVNVNGNDDDYNNKRSMEDHVAASLAKDPSFTLALAAAVARSITEHPKPPTN</sequence>
<evidence type="ECO:0000256" key="2">
    <source>
        <dbReference type="ARBA" id="ARBA00023015"/>
    </source>
</evidence>
<feature type="compositionally biased region" description="Low complexity" evidence="7">
    <location>
        <begin position="229"/>
        <end position="244"/>
    </location>
</feature>
<dbReference type="PANTHER" id="PTHR31429">
    <property type="entry name" value="WRKY TRANSCRIPTION FACTOR 36-RELATED"/>
    <property type="match status" value="1"/>
</dbReference>
<reference evidence="9 10" key="1">
    <citation type="journal article" date="2019" name="Genome Biol. Evol.">
        <title>Insights into the evolution of the New World diploid cottons (Gossypium, subgenus Houzingenia) based on genome sequencing.</title>
        <authorList>
            <person name="Grover C.E."/>
            <person name="Arick M.A. 2nd"/>
            <person name="Thrash A."/>
            <person name="Conover J.L."/>
            <person name="Sanders W.S."/>
            <person name="Peterson D.G."/>
            <person name="Frelichowski J.E."/>
            <person name="Scheffler J.A."/>
            <person name="Scheffler B.E."/>
            <person name="Wendel J.F."/>
        </authorList>
    </citation>
    <scope>NUCLEOTIDE SEQUENCE [LARGE SCALE GENOMIC DNA]</scope>
    <source>
        <strain evidence="9">6</strain>
        <tissue evidence="9">Leaf</tissue>
    </source>
</reference>
<feature type="coiled-coil region" evidence="6">
    <location>
        <begin position="34"/>
        <end position="61"/>
    </location>
</feature>
<dbReference type="Proteomes" id="UP000593575">
    <property type="component" value="Unassembled WGS sequence"/>
</dbReference>
<keyword evidence="10" id="KW-1185">Reference proteome</keyword>
<evidence type="ECO:0000256" key="6">
    <source>
        <dbReference type="SAM" id="Coils"/>
    </source>
</evidence>
<dbReference type="SMART" id="SM00774">
    <property type="entry name" value="WRKY"/>
    <property type="match status" value="1"/>
</dbReference>
<feature type="region of interest" description="Disordered" evidence="7">
    <location>
        <begin position="187"/>
        <end position="207"/>
    </location>
</feature>
<feature type="compositionally biased region" description="Low complexity" evidence="7">
    <location>
        <begin position="193"/>
        <end position="206"/>
    </location>
</feature>
<dbReference type="PROSITE" id="PS50811">
    <property type="entry name" value="WRKY"/>
    <property type="match status" value="1"/>
</dbReference>
<dbReference type="GO" id="GO:0003700">
    <property type="term" value="F:DNA-binding transcription factor activity"/>
    <property type="evidence" value="ECO:0007669"/>
    <property type="project" value="InterPro"/>
</dbReference>
<dbReference type="InterPro" id="IPR003657">
    <property type="entry name" value="WRKY_dom"/>
</dbReference>